<evidence type="ECO:0000259" key="7">
    <source>
        <dbReference type="PROSITE" id="PS50908"/>
    </source>
</evidence>
<reference evidence="10" key="1">
    <citation type="journal article" date="2020" name="Stud. Mycol.">
        <title>101 Dothideomycetes genomes: a test case for predicting lifestyles and emergence of pathogens.</title>
        <authorList>
            <person name="Haridas S."/>
            <person name="Albert R."/>
            <person name="Binder M."/>
            <person name="Bloem J."/>
            <person name="Labutti K."/>
            <person name="Salamov A."/>
            <person name="Andreopoulos B."/>
            <person name="Baker S."/>
            <person name="Barry K."/>
            <person name="Bills G."/>
            <person name="Bluhm B."/>
            <person name="Cannon C."/>
            <person name="Castanera R."/>
            <person name="Culley D."/>
            <person name="Daum C."/>
            <person name="Ezra D."/>
            <person name="Gonzalez J."/>
            <person name="Henrissat B."/>
            <person name="Kuo A."/>
            <person name="Liang C."/>
            <person name="Lipzen A."/>
            <person name="Lutzoni F."/>
            <person name="Magnuson J."/>
            <person name="Mondo S."/>
            <person name="Nolan M."/>
            <person name="Ohm R."/>
            <person name="Pangilinan J."/>
            <person name="Park H.-J."/>
            <person name="Ramirez L."/>
            <person name="Alfaro M."/>
            <person name="Sun H."/>
            <person name="Tritt A."/>
            <person name="Yoshinaga Y."/>
            <person name="Zwiers L.-H."/>
            <person name="Turgeon B."/>
            <person name="Goodwin S."/>
            <person name="Spatafora J."/>
            <person name="Crous P."/>
            <person name="Grigoriev I."/>
        </authorList>
    </citation>
    <scope>NUCLEOTIDE SEQUENCE</scope>
    <source>
        <strain evidence="10">ATCC 16933</strain>
    </source>
</reference>
<dbReference type="PROSITE" id="PS00690">
    <property type="entry name" value="DEAH_ATP_HELICASE"/>
    <property type="match status" value="1"/>
</dbReference>
<dbReference type="InterPro" id="IPR001650">
    <property type="entry name" value="Helicase_C-like"/>
</dbReference>
<dbReference type="InterPro" id="IPR002464">
    <property type="entry name" value="DNA/RNA_helicase_DEAH_CS"/>
</dbReference>
<dbReference type="Gene3D" id="3.10.110.10">
    <property type="entry name" value="Ubiquitin Conjugating Enzyme"/>
    <property type="match status" value="1"/>
</dbReference>
<feature type="region of interest" description="Disordered" evidence="6">
    <location>
        <begin position="574"/>
        <end position="619"/>
    </location>
</feature>
<feature type="domain" description="RWD" evidence="7">
    <location>
        <begin position="453"/>
        <end position="566"/>
    </location>
</feature>
<dbReference type="Pfam" id="PF00270">
    <property type="entry name" value="DEAD"/>
    <property type="match status" value="1"/>
</dbReference>
<organism evidence="10 11">
    <name type="scientific">Lineolata rhizophorae</name>
    <dbReference type="NCBI Taxonomy" id="578093"/>
    <lineage>
        <taxon>Eukaryota</taxon>
        <taxon>Fungi</taxon>
        <taxon>Dikarya</taxon>
        <taxon>Ascomycota</taxon>
        <taxon>Pezizomycotina</taxon>
        <taxon>Dothideomycetes</taxon>
        <taxon>Dothideomycetes incertae sedis</taxon>
        <taxon>Lineolatales</taxon>
        <taxon>Lineolataceae</taxon>
        <taxon>Lineolata</taxon>
    </lineage>
</organism>
<dbReference type="InterPro" id="IPR056328">
    <property type="entry name" value="DSRM_DHX29"/>
</dbReference>
<dbReference type="GO" id="GO:0003724">
    <property type="term" value="F:RNA helicase activity"/>
    <property type="evidence" value="ECO:0007669"/>
    <property type="project" value="UniProtKB-EC"/>
</dbReference>
<dbReference type="Pfam" id="PF04408">
    <property type="entry name" value="WHD_HA2"/>
    <property type="match status" value="1"/>
</dbReference>
<dbReference type="InterPro" id="IPR007502">
    <property type="entry name" value="Helicase-assoc_dom"/>
</dbReference>
<dbReference type="OrthoDB" id="5600252at2759"/>
<dbReference type="Proteomes" id="UP000799766">
    <property type="component" value="Unassembled WGS sequence"/>
</dbReference>
<dbReference type="Pfam" id="PF05773">
    <property type="entry name" value="RWD"/>
    <property type="match status" value="1"/>
</dbReference>
<dbReference type="Pfam" id="PF24385">
    <property type="entry name" value="DSRM_DHX29"/>
    <property type="match status" value="1"/>
</dbReference>
<evidence type="ECO:0000259" key="9">
    <source>
        <dbReference type="PROSITE" id="PS51194"/>
    </source>
</evidence>
<evidence type="ECO:0000256" key="5">
    <source>
        <dbReference type="ARBA" id="ARBA00022840"/>
    </source>
</evidence>
<evidence type="ECO:0000256" key="4">
    <source>
        <dbReference type="ARBA" id="ARBA00022806"/>
    </source>
</evidence>
<keyword evidence="5" id="KW-0067">ATP-binding</keyword>
<dbReference type="InterPro" id="IPR048333">
    <property type="entry name" value="HA2_WH"/>
</dbReference>
<dbReference type="GO" id="GO:0016787">
    <property type="term" value="F:hydrolase activity"/>
    <property type="evidence" value="ECO:0007669"/>
    <property type="project" value="UniProtKB-KW"/>
</dbReference>
<feature type="compositionally biased region" description="Basic and acidic residues" evidence="6">
    <location>
        <begin position="235"/>
        <end position="249"/>
    </location>
</feature>
<dbReference type="InterPro" id="IPR027417">
    <property type="entry name" value="P-loop_NTPase"/>
</dbReference>
<feature type="region of interest" description="Disordered" evidence="6">
    <location>
        <begin position="235"/>
        <end position="262"/>
    </location>
</feature>
<feature type="compositionally biased region" description="Basic and acidic residues" evidence="6">
    <location>
        <begin position="70"/>
        <end position="79"/>
    </location>
</feature>
<dbReference type="SMART" id="SM00487">
    <property type="entry name" value="DEXDc"/>
    <property type="match status" value="1"/>
</dbReference>
<protein>
    <recommendedName>
        <fullName evidence="1">RNA helicase</fullName>
        <ecNumber evidence="1">3.6.4.13</ecNumber>
    </recommendedName>
</protein>
<dbReference type="GO" id="GO:1990904">
    <property type="term" value="C:ribonucleoprotein complex"/>
    <property type="evidence" value="ECO:0007669"/>
    <property type="project" value="UniProtKB-ARBA"/>
</dbReference>
<dbReference type="SUPFAM" id="SSF54495">
    <property type="entry name" value="UBC-like"/>
    <property type="match status" value="1"/>
</dbReference>
<dbReference type="FunFam" id="3.40.50.300:FF:000868">
    <property type="entry name" value="DEAD/DEAH box helicase, putative"/>
    <property type="match status" value="1"/>
</dbReference>
<feature type="domain" description="Helicase C-terminal" evidence="9">
    <location>
        <begin position="925"/>
        <end position="1091"/>
    </location>
</feature>
<dbReference type="InterPro" id="IPR011545">
    <property type="entry name" value="DEAD/DEAH_box_helicase_dom"/>
</dbReference>
<dbReference type="InterPro" id="IPR059023">
    <property type="entry name" value="RNA_hel_CTD"/>
</dbReference>
<evidence type="ECO:0000256" key="6">
    <source>
        <dbReference type="SAM" id="MobiDB-lite"/>
    </source>
</evidence>
<dbReference type="PROSITE" id="PS51194">
    <property type="entry name" value="HELICASE_CTER"/>
    <property type="match status" value="1"/>
</dbReference>
<dbReference type="PROSITE" id="PS51192">
    <property type="entry name" value="HELICASE_ATP_BIND_1"/>
    <property type="match status" value="1"/>
</dbReference>
<dbReference type="EMBL" id="MU001699">
    <property type="protein sequence ID" value="KAF2453159.1"/>
    <property type="molecule type" value="Genomic_DNA"/>
</dbReference>
<proteinExistence type="predicted"/>
<feature type="compositionally biased region" description="Basic and acidic residues" evidence="6">
    <location>
        <begin position="48"/>
        <end position="58"/>
    </location>
</feature>
<sequence>MPRNPHPPRNAGGTKKTPAADEPKDSSKKAGGSSKAGAAGAQSQGQGKDAKGKGKGKEQQQQQQQQQQQEEEKPKKPDAKTIIGGASWTGKLPVNMLSEHCQRMKWDKPEYVQKRPSPGQRGHCFAVVLRATNPKTHEKTTLAPIFPPPSHAHLAVHPTALEARHFAAAFALHRISSMKNVHMALPPTYRDLWRGAFAEVKTQVTRDGAEWLYAADPFAALREREEERAKAEKRRAELARAREKERSRAESMPGGGLGAALGREHEGGAGAGNRMKGWTQAPKVEMGRRTRAAVERLVRRDSVWNPHGRHIPPAQLPGLVDAISGLGFRRAHVEEAAAICRDREEVLEWLLIHVPEDDLPRWSLPEKYVAGVSMASGDLKREAKVKELAAGGYATELCEETLDGTKGDEAKAQAMLQARLLEGTEEMGQDLAEDLQGTGLEESDWAEETAWEEEQEILKSIYDTRYEEPSPTVSQITLDVVLPADSKNIKSGTSPIILKARKPPPSSTGITYPSTLPLIAIHASSLPAYIRLSITKRALLHVRSDLLGTPMLFALTDWLESNIPSLVDSPDPLSAVAAATGSRPPTLTHQPGHRQHLVQQTRSAPKNNRGLPPRQNSPTSLALQRAFAAKQANPRYKSMQAQRQSLPAWAQRDAVVDAVARNAVTIVAGATGSGKSTQCVQFVLDALVDAGAGERASIVCTQPRRISALGLAERVAEERAEPRVGAEVGYAIRGESRTTRGNGEGSTKILFCTTGVLLRRLQTAGAGTGPQAEAQAEKRAPEDVAADALADVSHVFVDEVHERSLDTDFLLVLLREVLRAQRKRRQVGEQELKVVLMSATMDAEAFEEYFSEVGSVGMIEIEGRTFPVDDFYLEDVVRMTGFRGSAGLLSMGEETEYAGEDGDELQAKATGAMVRSLGPGINYELICETVRGIHEELGSKDGAILVFLPGTMEIERTVQILRSIPKIHALPLHASLLPLEQRRVFPPAPPGRRKVVVATNVAETSITIPDIVAVIDTGRVKETSFDPVSRTVRLAETWASRAACNQRRGRAGRVTKGNCYRLFTHAIWNRQMPERPEPEIRRVPLEMLCLAVKAMGVSDVARFLAGAPTPPDSSAVGSALSLLVRMGALDGSADDPGDLTALGRHLAMIPADLRVGKLLVLAATLGALEAGLTIAATLSVRFPFVVPRDKRDASRAARAAFAPRGQGDVLADLRAFEAWDSLRSERQKGAPGGGAEVAAFCERNFLSQHALREIASNRAQYLATLKETGWVPLAYGTGAFAAAAEQQKQFSALNRHTGNDAVLRALVAASFNPQIARVQPPEKKFAASAAGAVQLDPEARAIKYFDRTDGRVFVHPGSTLFDLGGLGGGDRNRFVAFYGKWATSKVFLRELTPFNSYTLLLFAGPIALDTLGRGLVVDDWLRLRGWARIGVLVSRLRAMLDDLLAQKIVDPALDLAGSDVVEVVRRLVELDGMDN</sequence>
<feature type="compositionally biased region" description="Polar residues" evidence="6">
    <location>
        <begin position="597"/>
        <end position="606"/>
    </location>
</feature>
<dbReference type="PANTHER" id="PTHR18934:SF267">
    <property type="entry name" value="ATP-DEPENDENT RNA HELICASE YLR419W-RELATED"/>
    <property type="match status" value="1"/>
</dbReference>
<evidence type="ECO:0000256" key="1">
    <source>
        <dbReference type="ARBA" id="ARBA00012552"/>
    </source>
</evidence>
<dbReference type="Gene3D" id="1.20.120.1080">
    <property type="match status" value="1"/>
</dbReference>
<name>A0A6A6NND0_9PEZI</name>
<feature type="compositionally biased region" description="Basic and acidic residues" evidence="6">
    <location>
        <begin position="18"/>
        <end position="28"/>
    </location>
</feature>
<dbReference type="GO" id="GO:0005524">
    <property type="term" value="F:ATP binding"/>
    <property type="evidence" value="ECO:0007669"/>
    <property type="project" value="UniProtKB-KW"/>
</dbReference>
<dbReference type="PANTHER" id="PTHR18934">
    <property type="entry name" value="ATP-DEPENDENT RNA HELICASE"/>
    <property type="match status" value="1"/>
</dbReference>
<feature type="compositionally biased region" description="Low complexity" evidence="6">
    <location>
        <begin position="29"/>
        <end position="47"/>
    </location>
</feature>
<keyword evidence="11" id="KW-1185">Reference proteome</keyword>
<keyword evidence="4" id="KW-0347">Helicase</keyword>
<dbReference type="InterPro" id="IPR006575">
    <property type="entry name" value="RWD_dom"/>
</dbReference>
<dbReference type="Pfam" id="PF07717">
    <property type="entry name" value="OB_NTP_bind"/>
    <property type="match status" value="1"/>
</dbReference>
<dbReference type="InterPro" id="IPR009060">
    <property type="entry name" value="UBA-like_sf"/>
</dbReference>
<keyword evidence="3 10" id="KW-0378">Hydrolase</keyword>
<dbReference type="CDD" id="cd17917">
    <property type="entry name" value="DEXHc_RHA-like"/>
    <property type="match status" value="1"/>
</dbReference>
<keyword evidence="2" id="KW-0547">Nucleotide-binding</keyword>
<dbReference type="SMART" id="SM00490">
    <property type="entry name" value="HELICc"/>
    <property type="match status" value="1"/>
</dbReference>
<dbReference type="EC" id="3.6.4.13" evidence="1"/>
<dbReference type="SUPFAM" id="SSF46934">
    <property type="entry name" value="UBA-like"/>
    <property type="match status" value="1"/>
</dbReference>
<evidence type="ECO:0000256" key="2">
    <source>
        <dbReference type="ARBA" id="ARBA00022741"/>
    </source>
</evidence>
<feature type="region of interest" description="Disordered" evidence="6">
    <location>
        <begin position="1"/>
        <end position="87"/>
    </location>
</feature>
<dbReference type="InterPro" id="IPR014001">
    <property type="entry name" value="Helicase_ATP-bd"/>
</dbReference>
<dbReference type="CDD" id="cd23827">
    <property type="entry name" value="RWD_YLR419W-like"/>
    <property type="match status" value="1"/>
</dbReference>
<dbReference type="PROSITE" id="PS50908">
    <property type="entry name" value="RWD"/>
    <property type="match status" value="1"/>
</dbReference>
<evidence type="ECO:0000259" key="8">
    <source>
        <dbReference type="PROSITE" id="PS51192"/>
    </source>
</evidence>
<dbReference type="Pfam" id="PF26026">
    <property type="entry name" value="RNA_hel_CTD"/>
    <property type="match status" value="1"/>
</dbReference>
<dbReference type="Pfam" id="PF00271">
    <property type="entry name" value="Helicase_C"/>
    <property type="match status" value="1"/>
</dbReference>
<dbReference type="SUPFAM" id="SSF52540">
    <property type="entry name" value="P-loop containing nucleoside triphosphate hydrolases"/>
    <property type="match status" value="1"/>
</dbReference>
<dbReference type="Pfam" id="PF21010">
    <property type="entry name" value="HA2_C"/>
    <property type="match status" value="1"/>
</dbReference>
<dbReference type="InterPro" id="IPR011709">
    <property type="entry name" value="DEAD-box_helicase_OB_fold"/>
</dbReference>
<gene>
    <name evidence="10" type="ORF">BDY21DRAFT_374973</name>
</gene>
<dbReference type="InterPro" id="IPR016135">
    <property type="entry name" value="UBQ-conjugating_enzyme/RWD"/>
</dbReference>
<feature type="domain" description="Helicase ATP-binding" evidence="8">
    <location>
        <begin position="656"/>
        <end position="859"/>
    </location>
</feature>
<evidence type="ECO:0000256" key="3">
    <source>
        <dbReference type="ARBA" id="ARBA00022801"/>
    </source>
</evidence>
<accession>A0A6A6NND0</accession>
<dbReference type="GO" id="GO:0003723">
    <property type="term" value="F:RNA binding"/>
    <property type="evidence" value="ECO:0007669"/>
    <property type="project" value="TreeGrafter"/>
</dbReference>
<dbReference type="SMART" id="SM00847">
    <property type="entry name" value="HA2"/>
    <property type="match status" value="1"/>
</dbReference>
<dbReference type="Gene3D" id="3.40.50.300">
    <property type="entry name" value="P-loop containing nucleotide triphosphate hydrolases"/>
    <property type="match status" value="2"/>
</dbReference>
<evidence type="ECO:0000313" key="11">
    <source>
        <dbReference type="Proteomes" id="UP000799766"/>
    </source>
</evidence>
<feature type="compositionally biased region" description="Low complexity" evidence="6">
    <location>
        <begin position="59"/>
        <end position="68"/>
    </location>
</feature>
<evidence type="ECO:0000313" key="10">
    <source>
        <dbReference type="EMBL" id="KAF2453159.1"/>
    </source>
</evidence>
<dbReference type="CDD" id="cd18791">
    <property type="entry name" value="SF2_C_RHA"/>
    <property type="match status" value="1"/>
</dbReference>